<dbReference type="Gene3D" id="3.40.50.150">
    <property type="entry name" value="Vaccinia Virus protein VP39"/>
    <property type="match status" value="1"/>
</dbReference>
<evidence type="ECO:0000313" key="3">
    <source>
        <dbReference type="Proteomes" id="UP000677082"/>
    </source>
</evidence>
<feature type="transmembrane region" description="Helical" evidence="1">
    <location>
        <begin position="51"/>
        <end position="76"/>
    </location>
</feature>
<comment type="caution">
    <text evidence="2">The sequence shown here is derived from an EMBL/GenBank/DDBJ whole genome shotgun (WGS) entry which is preliminary data.</text>
</comment>
<dbReference type="Pfam" id="PF13578">
    <property type="entry name" value="Methyltransf_24"/>
    <property type="match status" value="1"/>
</dbReference>
<dbReference type="EMBL" id="BOQN01000089">
    <property type="protein sequence ID" value="GIM95147.1"/>
    <property type="molecule type" value="Genomic_DNA"/>
</dbReference>
<dbReference type="Proteomes" id="UP000677082">
    <property type="component" value="Unassembled WGS sequence"/>
</dbReference>
<keyword evidence="3" id="KW-1185">Reference proteome</keyword>
<proteinExistence type="predicted"/>
<evidence type="ECO:0000256" key="1">
    <source>
        <dbReference type="SAM" id="Phobius"/>
    </source>
</evidence>
<protein>
    <submittedName>
        <fullName evidence="2">Uncharacterized protein</fullName>
    </submittedName>
</protein>
<gene>
    <name evidence="2" type="ORF">Ato02nite_069400</name>
</gene>
<dbReference type="InterPro" id="IPR029063">
    <property type="entry name" value="SAM-dependent_MTases_sf"/>
</dbReference>
<feature type="transmembrane region" description="Helical" evidence="1">
    <location>
        <begin position="27"/>
        <end position="45"/>
    </location>
</feature>
<dbReference type="RefSeq" id="WP_213010888.1">
    <property type="nucleotide sequence ID" value="NZ_BOQN01000089.1"/>
</dbReference>
<accession>A0A919W3T1</accession>
<keyword evidence="1" id="KW-0472">Membrane</keyword>
<keyword evidence="1" id="KW-0812">Transmembrane</keyword>
<keyword evidence="1" id="KW-1133">Transmembrane helix</keyword>
<sequence>MGLQSDQGRRRGGRTGERLRKITRRQAALLAVAGVLCAAIGGSALTGHLELALAVLGVVLAGLAAGLLLVLHRLAVLGREQRKAQREQRAVLDQTQRRVLGAVEQMLLTAGDRHRELTELLATQQKAAANGTDRLLRAQTGEVEALVQLFQGFAPRAPMPSSGGFALNPTDLLDLLHLIHTRQPRLVLELGSGTSTVWIAYALERAGGRLVSLDHDPGYAEKTRIALAAHGLTEVAEVRDAPLRPVVVDGRTFPWYDTESVADLREVDLLLIDGPPEKTGKDARYPAMRVLEDRLADTATVVFDDAHRQDEAEALRKWVETIEGLTEEGEARGRHAVLAYRRIVRQLTPVE</sequence>
<organism evidence="2 3">
    <name type="scientific">Paractinoplanes toevensis</name>
    <dbReference type="NCBI Taxonomy" id="571911"/>
    <lineage>
        <taxon>Bacteria</taxon>
        <taxon>Bacillati</taxon>
        <taxon>Actinomycetota</taxon>
        <taxon>Actinomycetes</taxon>
        <taxon>Micromonosporales</taxon>
        <taxon>Micromonosporaceae</taxon>
        <taxon>Paractinoplanes</taxon>
    </lineage>
</organism>
<reference evidence="2 3" key="1">
    <citation type="submission" date="2021-03" db="EMBL/GenBank/DDBJ databases">
        <title>Whole genome shotgun sequence of Actinoplanes toevensis NBRC 105298.</title>
        <authorList>
            <person name="Komaki H."/>
            <person name="Tamura T."/>
        </authorList>
    </citation>
    <scope>NUCLEOTIDE SEQUENCE [LARGE SCALE GENOMIC DNA]</scope>
    <source>
        <strain evidence="2 3">NBRC 105298</strain>
    </source>
</reference>
<evidence type="ECO:0000313" key="2">
    <source>
        <dbReference type="EMBL" id="GIM95147.1"/>
    </source>
</evidence>
<dbReference type="SUPFAM" id="SSF53335">
    <property type="entry name" value="S-adenosyl-L-methionine-dependent methyltransferases"/>
    <property type="match status" value="1"/>
</dbReference>
<name>A0A919W3T1_9ACTN</name>
<dbReference type="AlphaFoldDB" id="A0A919W3T1"/>